<sequence length="719" mass="78977">MAGADEENKPVTDVKQSSDAPTEGADPEVSNETKDATDASVESSEKGAEKEDEKATTASGTPAKRGRKRKSSVADDKSGETDAENAAEDAGKDEQPVDGADAKTEQKKPTKRAKATTPKPKKKPGRPKKHAEDSDDEDAELAKRVDALPEEIKSKYGTIVWVKMGGYPYWPALVVDPRFLSPKLQAQALKDPENKCVVCFYQTQDFSPSLFKNIESWDDTKFPYREGHPTKDAKAPKRRDKLMIAIDLADKDALLPVEERMNGLLKAPEPEEQKEETTPSKRKPGRPAGSKNKKPTEPKAKRGKKKAAEADDGEETEEETPKKIQEEEEEDAAGPPRTKEEIKAKVASRKTPSKKKAGGEEKAPAVAKKATKPSGSKSDGKAEIDSKRKKEIELVVPRKTVKSSDIREATEEAARKKLTKEPPKDKGEYQVGNLSQFAKKMTRLHAKESSKNNDELIQMLRKLFDEKDLFRSDVERSGLAAIIAILRKSTNPTVATTASAVRKHLMKILNDDTSGAGSKHKSDSGDDGKPAKKQKTSASPSPSTDSVEEKKDIKKDAEETSEENTKKPAEAVKSEQASQPETEKESQPTIESKTDNLSPKEDASTTEPAAPEAKLTPTESAAKNPDPSTDKKRMSFIDMLSKALESNGSENTRIAREIEDSVFDRFKNSGADYQSFARVVTFGFKKNEKLRERLFSGSLQALEVAYQTEEFFKGEAPVS</sequence>
<feature type="region of interest" description="Disordered" evidence="1">
    <location>
        <begin position="263"/>
        <end position="388"/>
    </location>
</feature>
<dbReference type="AlphaFoldDB" id="A0A8K1C633"/>
<dbReference type="PROSITE" id="PS50812">
    <property type="entry name" value="PWWP"/>
    <property type="match status" value="1"/>
</dbReference>
<dbReference type="Gene3D" id="1.10.472.30">
    <property type="entry name" value="Transcription elongation factor S-II, central domain"/>
    <property type="match status" value="1"/>
</dbReference>
<dbReference type="Proteomes" id="UP000794436">
    <property type="component" value="Unassembled WGS sequence"/>
</dbReference>
<feature type="compositionally biased region" description="Basic and acidic residues" evidence="1">
    <location>
        <begin position="406"/>
        <end position="428"/>
    </location>
</feature>
<dbReference type="SUPFAM" id="SSF46942">
    <property type="entry name" value="Elongation factor TFIIS domain 2"/>
    <property type="match status" value="1"/>
</dbReference>
<feature type="compositionally biased region" description="Basic residues" evidence="1">
    <location>
        <begin position="346"/>
        <end position="356"/>
    </location>
</feature>
<gene>
    <name evidence="4" type="ORF">Poli38472_003033</name>
</gene>
<dbReference type="OrthoDB" id="62853at2759"/>
<protein>
    <recommendedName>
        <fullName evidence="6">PWWP domain-containing protein</fullName>
    </recommendedName>
</protein>
<feature type="compositionally biased region" description="Basic and acidic residues" evidence="1">
    <location>
        <begin position="520"/>
        <end position="530"/>
    </location>
</feature>
<feature type="compositionally biased region" description="Basic residues" evidence="1">
    <location>
        <begin position="109"/>
        <end position="129"/>
    </location>
</feature>
<dbReference type="Gene3D" id="2.30.30.140">
    <property type="match status" value="1"/>
</dbReference>
<dbReference type="SUPFAM" id="SSF63748">
    <property type="entry name" value="Tudor/PWWP/MBT"/>
    <property type="match status" value="1"/>
</dbReference>
<reference evidence="4" key="1">
    <citation type="submission" date="2019-03" db="EMBL/GenBank/DDBJ databases">
        <title>Long read genome sequence of the mycoparasitic Pythium oligandrum ATCC 38472 isolated from sugarbeet rhizosphere.</title>
        <authorList>
            <person name="Gaulin E."/>
        </authorList>
    </citation>
    <scope>NUCLEOTIDE SEQUENCE</scope>
    <source>
        <strain evidence="4">ATCC 38472_TT</strain>
    </source>
</reference>
<accession>A0A8K1C633</accession>
<evidence type="ECO:0000259" key="3">
    <source>
        <dbReference type="PROSITE" id="PS51321"/>
    </source>
</evidence>
<evidence type="ECO:0000259" key="2">
    <source>
        <dbReference type="PROSITE" id="PS50812"/>
    </source>
</evidence>
<feature type="domain" description="TFIIS central" evidence="3">
    <location>
        <begin position="632"/>
        <end position="719"/>
    </location>
</feature>
<name>A0A8K1C633_PYTOL</name>
<feature type="compositionally biased region" description="Polar residues" evidence="1">
    <location>
        <begin position="536"/>
        <end position="545"/>
    </location>
</feature>
<dbReference type="InterPro" id="IPR003618">
    <property type="entry name" value="TFIIS_cen_dom"/>
</dbReference>
<feature type="compositionally biased region" description="Basic and acidic residues" evidence="1">
    <location>
        <begin position="1"/>
        <end position="12"/>
    </location>
</feature>
<feature type="compositionally biased region" description="Basic and acidic residues" evidence="1">
    <location>
        <begin position="31"/>
        <end position="55"/>
    </location>
</feature>
<evidence type="ECO:0000313" key="4">
    <source>
        <dbReference type="EMBL" id="TMW57108.1"/>
    </source>
</evidence>
<feature type="region of interest" description="Disordered" evidence="1">
    <location>
        <begin position="406"/>
        <end position="431"/>
    </location>
</feature>
<dbReference type="InterPro" id="IPR036575">
    <property type="entry name" value="TFIIS_cen_dom_sf"/>
</dbReference>
<dbReference type="InterPro" id="IPR000313">
    <property type="entry name" value="PWWP_dom"/>
</dbReference>
<feature type="domain" description="PWWP" evidence="2">
    <location>
        <begin position="156"/>
        <end position="207"/>
    </location>
</feature>
<feature type="region of interest" description="Disordered" evidence="1">
    <location>
        <begin position="1"/>
        <end position="147"/>
    </location>
</feature>
<evidence type="ECO:0000313" key="5">
    <source>
        <dbReference type="Proteomes" id="UP000794436"/>
    </source>
</evidence>
<feature type="region of interest" description="Disordered" evidence="1">
    <location>
        <begin position="509"/>
        <end position="634"/>
    </location>
</feature>
<dbReference type="Pfam" id="PF00855">
    <property type="entry name" value="PWWP"/>
    <property type="match status" value="1"/>
</dbReference>
<feature type="compositionally biased region" description="Basic and acidic residues" evidence="1">
    <location>
        <begin position="378"/>
        <end position="388"/>
    </location>
</feature>
<feature type="compositionally biased region" description="Basic and acidic residues" evidence="1">
    <location>
        <begin position="547"/>
        <end position="573"/>
    </location>
</feature>
<feature type="compositionally biased region" description="Basic and acidic residues" evidence="1">
    <location>
        <begin position="268"/>
        <end position="279"/>
    </location>
</feature>
<organism evidence="4 5">
    <name type="scientific">Pythium oligandrum</name>
    <name type="common">Mycoparasitic fungus</name>
    <dbReference type="NCBI Taxonomy" id="41045"/>
    <lineage>
        <taxon>Eukaryota</taxon>
        <taxon>Sar</taxon>
        <taxon>Stramenopiles</taxon>
        <taxon>Oomycota</taxon>
        <taxon>Peronosporomycetes</taxon>
        <taxon>Pythiales</taxon>
        <taxon>Pythiaceae</taxon>
        <taxon>Pythium</taxon>
    </lineage>
</organism>
<dbReference type="SMART" id="SM00293">
    <property type="entry name" value="PWWP"/>
    <property type="match status" value="1"/>
</dbReference>
<dbReference type="CDD" id="cd05162">
    <property type="entry name" value="PWWP"/>
    <property type="match status" value="1"/>
</dbReference>
<dbReference type="PROSITE" id="PS51321">
    <property type="entry name" value="TFIIS_CENTRAL"/>
    <property type="match status" value="1"/>
</dbReference>
<comment type="caution">
    <text evidence="4">The sequence shown here is derived from an EMBL/GenBank/DDBJ whole genome shotgun (WGS) entry which is preliminary data.</text>
</comment>
<evidence type="ECO:0000256" key="1">
    <source>
        <dbReference type="SAM" id="MobiDB-lite"/>
    </source>
</evidence>
<keyword evidence="5" id="KW-1185">Reference proteome</keyword>
<feature type="compositionally biased region" description="Basic and acidic residues" evidence="1">
    <location>
        <begin position="89"/>
        <end position="108"/>
    </location>
</feature>
<evidence type="ECO:0008006" key="6">
    <source>
        <dbReference type="Google" id="ProtNLM"/>
    </source>
</evidence>
<dbReference type="GO" id="GO:0006351">
    <property type="term" value="P:DNA-templated transcription"/>
    <property type="evidence" value="ECO:0007669"/>
    <property type="project" value="InterPro"/>
</dbReference>
<dbReference type="EMBL" id="SPLM01000144">
    <property type="protein sequence ID" value="TMW57108.1"/>
    <property type="molecule type" value="Genomic_DNA"/>
</dbReference>
<proteinExistence type="predicted"/>
<feature type="compositionally biased region" description="Basic and acidic residues" evidence="1">
    <location>
        <begin position="581"/>
        <end position="603"/>
    </location>
</feature>